<evidence type="ECO:0000313" key="2">
    <source>
        <dbReference type="Proteomes" id="UP000319976"/>
    </source>
</evidence>
<dbReference type="EMBL" id="CP036316">
    <property type="protein sequence ID" value="QDT64779.1"/>
    <property type="molecule type" value="Genomic_DNA"/>
</dbReference>
<protein>
    <submittedName>
        <fullName evidence="1">Uncharacterized protein</fullName>
    </submittedName>
</protein>
<name>A0A517T8V1_9PLAN</name>
<organism evidence="1 2">
    <name type="scientific">Calycomorphotria hydatis</name>
    <dbReference type="NCBI Taxonomy" id="2528027"/>
    <lineage>
        <taxon>Bacteria</taxon>
        <taxon>Pseudomonadati</taxon>
        <taxon>Planctomycetota</taxon>
        <taxon>Planctomycetia</taxon>
        <taxon>Planctomycetales</taxon>
        <taxon>Planctomycetaceae</taxon>
        <taxon>Calycomorphotria</taxon>
    </lineage>
</organism>
<accession>A0A517T8V1</accession>
<gene>
    <name evidence="1" type="ORF">V22_20200</name>
</gene>
<keyword evidence="2" id="KW-1185">Reference proteome</keyword>
<dbReference type="AlphaFoldDB" id="A0A517T8V1"/>
<reference evidence="1 2" key="1">
    <citation type="submission" date="2019-02" db="EMBL/GenBank/DDBJ databases">
        <title>Deep-cultivation of Planctomycetes and their phenomic and genomic characterization uncovers novel biology.</title>
        <authorList>
            <person name="Wiegand S."/>
            <person name="Jogler M."/>
            <person name="Boedeker C."/>
            <person name="Pinto D."/>
            <person name="Vollmers J."/>
            <person name="Rivas-Marin E."/>
            <person name="Kohn T."/>
            <person name="Peeters S.H."/>
            <person name="Heuer A."/>
            <person name="Rast P."/>
            <person name="Oberbeckmann S."/>
            <person name="Bunk B."/>
            <person name="Jeske O."/>
            <person name="Meyerdierks A."/>
            <person name="Storesund J.E."/>
            <person name="Kallscheuer N."/>
            <person name="Luecker S."/>
            <person name="Lage O.M."/>
            <person name="Pohl T."/>
            <person name="Merkel B.J."/>
            <person name="Hornburger P."/>
            <person name="Mueller R.-W."/>
            <person name="Bruemmer F."/>
            <person name="Labrenz M."/>
            <person name="Spormann A.M."/>
            <person name="Op den Camp H."/>
            <person name="Overmann J."/>
            <person name="Amann R."/>
            <person name="Jetten M.S.M."/>
            <person name="Mascher T."/>
            <person name="Medema M.H."/>
            <person name="Devos D.P."/>
            <person name="Kaster A.-K."/>
            <person name="Ovreas L."/>
            <person name="Rohde M."/>
            <person name="Galperin M.Y."/>
            <person name="Jogler C."/>
        </authorList>
    </citation>
    <scope>NUCLEOTIDE SEQUENCE [LARGE SCALE GENOMIC DNA]</scope>
    <source>
        <strain evidence="1 2">V22</strain>
    </source>
</reference>
<dbReference type="KEGG" id="chya:V22_20200"/>
<dbReference type="RefSeq" id="WP_231734227.1">
    <property type="nucleotide sequence ID" value="NZ_CP036316.1"/>
</dbReference>
<evidence type="ECO:0000313" key="1">
    <source>
        <dbReference type="EMBL" id="QDT64779.1"/>
    </source>
</evidence>
<sequence length="423" mass="48010">MYIPNDAVLTDRRNLMALASHPRRIRQILHLVQVEVVRQRCSAVTLPDTVMSEIIWGESSLWPKRWRRDLKTLISKLPKELIEHAEWRPVYVIDRKGDREVRRRQNKCPDRCPLHGSDIPHCHLVVFATQRLTGALEHHRIGELPILDRPSRKYNFGTTSDSEIVAEIKNTWKEGRFIYGHGPAMVFGPAAWSGLTATDLDVWQAIYGELTRHARSSRPDRARVFTTQSCPLLPNSPYVVFAGNFKTQKEAGGAGYRLIGLKNTGWLRKAGVKIQNTQCPMSVANRPFVRKFLHALANIESKFQLTAAGQLQEKWLNSEAMLNLANSRSRSEWKALMDVRLRLYAPEDYLDIIQTYFRTQGGFAADDDKPSIAVQINASSLNKKDIAAAANISPSALSEFLAGRRAWPQQVRRDIESILERAG</sequence>
<proteinExistence type="predicted"/>
<dbReference type="Proteomes" id="UP000319976">
    <property type="component" value="Chromosome"/>
</dbReference>